<feature type="compositionally biased region" description="Low complexity" evidence="1">
    <location>
        <begin position="305"/>
        <end position="327"/>
    </location>
</feature>
<evidence type="ECO:0000313" key="3">
    <source>
        <dbReference type="Proteomes" id="UP001220964"/>
    </source>
</evidence>
<feature type="region of interest" description="Disordered" evidence="1">
    <location>
        <begin position="30"/>
        <end position="432"/>
    </location>
</feature>
<dbReference type="SUPFAM" id="SSF88713">
    <property type="entry name" value="Glycoside hydrolase/deacetylase"/>
    <property type="match status" value="1"/>
</dbReference>
<protein>
    <submittedName>
        <fullName evidence="2">Divergent polysaccharide deacetylase family protein</fullName>
    </submittedName>
</protein>
<feature type="compositionally biased region" description="Acidic residues" evidence="1">
    <location>
        <begin position="416"/>
        <end position="429"/>
    </location>
</feature>
<sequence>MRGFLSGAVLGAVISGVGMTAGSYMAGPVMLSGPAPEAEVAAPPGAEVAEGRPDTAPEVPAAETAPAESDAPEAPTPEMAAPPDPETAPAGTPDADTDAEAEMSSPDSPDASDVTLSEPEDTVQPTPEAAPPTEPEAEAPPRVTAPEAPTDGPAAPDPVATAEAPPATPAPESVAETDGARPDLPAPEDDTAGAEPAGADAPEEVTAEVSTPAPTAPDGEGAPETPGAETAGGPEGARPELAAPDGETAGAEPARVPDAPGEVTAEVSTPAPTAPNGDAAPEAPAPETAGLAGEARPELAEPDDGPTGPDGTAPADPDAPAGVAAEVTAPDPTAPDRDSAPETPASETTDTADETRPDLPAPAPEADAPRIAESEPPEAPTPPPSDTEGPGIGVPVSGLGDLAPEVETGRLPSIGDESDAEASAPDDAETAAAADGPALTAYATPFETVPGNPLMSVVLLDPGPERRDPAALDGFPVPLTIGLDPTLPGAAEAMAAYRAAGHEVAVLAPLPEGAAPADVEVAFQTFLDAVPEAVAVLDTPAARLQANRPRAAQVSAILSETGHGLITYERGLNSGLQVADSRGVPATAVFRAFDEGDTQVGAMKRLLDVGAFRAAQEGAVVMVGELRPDTITALTEWVLGTRAATVTLAPASALLQSLP</sequence>
<feature type="compositionally biased region" description="Low complexity" evidence="1">
    <location>
        <begin position="56"/>
        <end position="79"/>
    </location>
</feature>
<dbReference type="EMBL" id="JARGYC010000003">
    <property type="protein sequence ID" value="MDF0599483.1"/>
    <property type="molecule type" value="Genomic_DNA"/>
</dbReference>
<dbReference type="Proteomes" id="UP001220964">
    <property type="component" value="Unassembled WGS sequence"/>
</dbReference>
<reference evidence="2" key="1">
    <citation type="submission" date="2023-03" db="EMBL/GenBank/DDBJ databases">
        <title>Multiphase analysis and comparison of six strains from genera Psychromarinibacter, Lutimaribacter, and Maritimibacter, including a novel species: Psychromarinibacter sediminicola sp. nov.</title>
        <authorList>
            <person name="Wang Y.-H."/>
            <person name="Ye M.-Q."/>
            <person name="Du Z.-J."/>
        </authorList>
    </citation>
    <scope>NUCLEOTIDE SEQUENCE</scope>
    <source>
        <strain evidence="2">C21-152</strain>
    </source>
</reference>
<dbReference type="Gene3D" id="3.20.20.370">
    <property type="entry name" value="Glycoside hydrolase/deacetylase"/>
    <property type="match status" value="1"/>
</dbReference>
<dbReference type="InterPro" id="IPR006837">
    <property type="entry name" value="Divergent_DAC"/>
</dbReference>
<feature type="compositionally biased region" description="Low complexity" evidence="1">
    <location>
        <begin position="274"/>
        <end position="294"/>
    </location>
</feature>
<feature type="compositionally biased region" description="Low complexity" evidence="1">
    <location>
        <begin position="140"/>
        <end position="177"/>
    </location>
</feature>
<dbReference type="Pfam" id="PF04748">
    <property type="entry name" value="Polysacc_deac_2"/>
    <property type="match status" value="1"/>
</dbReference>
<feature type="compositionally biased region" description="Low complexity" evidence="1">
    <location>
        <begin position="216"/>
        <end position="232"/>
    </location>
</feature>
<organism evidence="2 3">
    <name type="scientific">Psychromarinibacter sediminicola</name>
    <dbReference type="NCBI Taxonomy" id="3033385"/>
    <lineage>
        <taxon>Bacteria</taxon>
        <taxon>Pseudomonadati</taxon>
        <taxon>Pseudomonadota</taxon>
        <taxon>Alphaproteobacteria</taxon>
        <taxon>Rhodobacterales</taxon>
        <taxon>Paracoccaceae</taxon>
        <taxon>Psychromarinibacter</taxon>
    </lineage>
</organism>
<dbReference type="AlphaFoldDB" id="A0AAE3T7B6"/>
<proteinExistence type="predicted"/>
<feature type="compositionally biased region" description="Low complexity" evidence="1">
    <location>
        <begin position="33"/>
        <end position="48"/>
    </location>
</feature>
<name>A0AAE3T7B6_9RHOB</name>
<evidence type="ECO:0000256" key="1">
    <source>
        <dbReference type="SAM" id="MobiDB-lite"/>
    </source>
</evidence>
<gene>
    <name evidence="2" type="ORF">P1J78_01955</name>
</gene>
<dbReference type="GO" id="GO:0005975">
    <property type="term" value="P:carbohydrate metabolic process"/>
    <property type="evidence" value="ECO:0007669"/>
    <property type="project" value="InterPro"/>
</dbReference>
<dbReference type="RefSeq" id="WP_275565629.1">
    <property type="nucleotide sequence ID" value="NZ_JARGYC010000003.1"/>
</dbReference>
<keyword evidence="3" id="KW-1185">Reference proteome</keyword>
<dbReference type="CDD" id="cd10936">
    <property type="entry name" value="CE4_DAC2"/>
    <property type="match status" value="1"/>
</dbReference>
<comment type="caution">
    <text evidence="2">The sequence shown here is derived from an EMBL/GenBank/DDBJ whole genome shotgun (WGS) entry which is preliminary data.</text>
</comment>
<evidence type="ECO:0000313" key="2">
    <source>
        <dbReference type="EMBL" id="MDF0599483.1"/>
    </source>
</evidence>
<dbReference type="InterPro" id="IPR011330">
    <property type="entry name" value="Glyco_hydro/deAcase_b/a-brl"/>
</dbReference>
<accession>A0AAE3T7B6</accession>